<dbReference type="RefSeq" id="WP_413229865.1">
    <property type="nucleotide sequence ID" value="NZ_CP108110.1"/>
</dbReference>
<sequence length="222" mass="24278">MLATLALTPNWVVPLDRLVDNLWGAAPPASARTQIRICVSQLRRAFADAGAPPVIETRPNGYRLRLGPGELDATLFNEEVARARLRAAAGHLPEAAAVLRQALARWTGPAMAGLDCPALESWARRLEENRLRAVEERVRLELALGRPGDLVGELLELVSAHPFREHLHALLMQALHRSGRTVEALGVYRTLRAQLVEELGLEPGPELRTLEQDILNGACPAS</sequence>
<dbReference type="InterPro" id="IPR011990">
    <property type="entry name" value="TPR-like_helical_dom_sf"/>
</dbReference>
<dbReference type="SMART" id="SM01043">
    <property type="entry name" value="BTAD"/>
    <property type="match status" value="1"/>
</dbReference>
<protein>
    <submittedName>
        <fullName evidence="8">AfsR/SARP family transcriptional regulator</fullName>
    </submittedName>
</protein>
<dbReference type="SUPFAM" id="SSF48452">
    <property type="entry name" value="TPR-like"/>
    <property type="match status" value="1"/>
</dbReference>
<evidence type="ECO:0000256" key="3">
    <source>
        <dbReference type="ARBA" id="ARBA00023015"/>
    </source>
</evidence>
<gene>
    <name evidence="8" type="ORF">OHA16_34965</name>
</gene>
<evidence type="ECO:0000313" key="9">
    <source>
        <dbReference type="Proteomes" id="UP001432222"/>
    </source>
</evidence>
<dbReference type="CDD" id="cd15831">
    <property type="entry name" value="BTAD"/>
    <property type="match status" value="1"/>
</dbReference>
<dbReference type="PANTHER" id="PTHR35807:SF1">
    <property type="entry name" value="TRANSCRIPTIONAL REGULATOR REDD"/>
    <property type="match status" value="1"/>
</dbReference>
<keyword evidence="5" id="KW-0804">Transcription</keyword>
<dbReference type="Gene3D" id="1.25.40.10">
    <property type="entry name" value="Tetratricopeptide repeat domain"/>
    <property type="match status" value="1"/>
</dbReference>
<evidence type="ECO:0000256" key="4">
    <source>
        <dbReference type="ARBA" id="ARBA00023125"/>
    </source>
</evidence>
<dbReference type="Proteomes" id="UP001432222">
    <property type="component" value="Chromosome"/>
</dbReference>
<dbReference type="Pfam" id="PF00486">
    <property type="entry name" value="Trans_reg_C"/>
    <property type="match status" value="1"/>
</dbReference>
<dbReference type="SUPFAM" id="SSF46894">
    <property type="entry name" value="C-terminal effector domain of the bipartite response regulators"/>
    <property type="match status" value="1"/>
</dbReference>
<evidence type="ECO:0000256" key="5">
    <source>
        <dbReference type="ARBA" id="ARBA00023163"/>
    </source>
</evidence>
<evidence type="ECO:0000256" key="1">
    <source>
        <dbReference type="ARBA" id="ARBA00005820"/>
    </source>
</evidence>
<dbReference type="EMBL" id="CP108110">
    <property type="protein sequence ID" value="WUQ87727.1"/>
    <property type="molecule type" value="Genomic_DNA"/>
</dbReference>
<dbReference type="Gene3D" id="1.10.10.10">
    <property type="entry name" value="Winged helix-like DNA-binding domain superfamily/Winged helix DNA-binding domain"/>
    <property type="match status" value="1"/>
</dbReference>
<organism evidence="8 9">
    <name type="scientific">Kitasatospora purpeofusca</name>
    <dbReference type="NCBI Taxonomy" id="67352"/>
    <lineage>
        <taxon>Bacteria</taxon>
        <taxon>Bacillati</taxon>
        <taxon>Actinomycetota</taxon>
        <taxon>Actinomycetes</taxon>
        <taxon>Kitasatosporales</taxon>
        <taxon>Streptomycetaceae</taxon>
        <taxon>Kitasatospora</taxon>
    </lineage>
</organism>
<evidence type="ECO:0000256" key="2">
    <source>
        <dbReference type="ARBA" id="ARBA00023012"/>
    </source>
</evidence>
<keyword evidence="4 6" id="KW-0238">DNA-binding</keyword>
<keyword evidence="9" id="KW-1185">Reference proteome</keyword>
<evidence type="ECO:0000259" key="7">
    <source>
        <dbReference type="PROSITE" id="PS51755"/>
    </source>
</evidence>
<dbReference type="PROSITE" id="PS51755">
    <property type="entry name" value="OMPR_PHOB"/>
    <property type="match status" value="1"/>
</dbReference>
<proteinExistence type="inferred from homology"/>
<keyword evidence="3" id="KW-0805">Transcription regulation</keyword>
<name>A0ABZ1U980_9ACTN</name>
<accession>A0ABZ1U980</accession>
<dbReference type="PANTHER" id="PTHR35807">
    <property type="entry name" value="TRANSCRIPTIONAL REGULATOR REDD-RELATED"/>
    <property type="match status" value="1"/>
</dbReference>
<evidence type="ECO:0000256" key="6">
    <source>
        <dbReference type="PROSITE-ProRule" id="PRU01091"/>
    </source>
</evidence>
<evidence type="ECO:0000313" key="8">
    <source>
        <dbReference type="EMBL" id="WUQ87727.1"/>
    </source>
</evidence>
<feature type="DNA-binding region" description="OmpR/PhoB-type" evidence="6">
    <location>
        <begin position="1"/>
        <end position="66"/>
    </location>
</feature>
<feature type="domain" description="OmpR/PhoB-type" evidence="7">
    <location>
        <begin position="1"/>
        <end position="66"/>
    </location>
</feature>
<dbReference type="InterPro" id="IPR005158">
    <property type="entry name" value="BTAD"/>
</dbReference>
<reference evidence="8" key="1">
    <citation type="submission" date="2022-10" db="EMBL/GenBank/DDBJ databases">
        <title>The complete genomes of actinobacterial strains from the NBC collection.</title>
        <authorList>
            <person name="Joergensen T.S."/>
            <person name="Alvarez Arevalo M."/>
            <person name="Sterndorff E.B."/>
            <person name="Faurdal D."/>
            <person name="Vuksanovic O."/>
            <person name="Mourched A.-S."/>
            <person name="Charusanti P."/>
            <person name="Shaw S."/>
            <person name="Blin K."/>
            <person name="Weber T."/>
        </authorList>
    </citation>
    <scope>NUCLEOTIDE SEQUENCE</scope>
    <source>
        <strain evidence="8">NBC_00222</strain>
    </source>
</reference>
<dbReference type="InterPro" id="IPR036388">
    <property type="entry name" value="WH-like_DNA-bd_sf"/>
</dbReference>
<keyword evidence="2" id="KW-0902">Two-component regulatory system</keyword>
<dbReference type="InterPro" id="IPR016032">
    <property type="entry name" value="Sig_transdc_resp-reg_C-effctor"/>
</dbReference>
<dbReference type="InterPro" id="IPR001867">
    <property type="entry name" value="OmpR/PhoB-type_DNA-bd"/>
</dbReference>
<dbReference type="InterPro" id="IPR051677">
    <property type="entry name" value="AfsR-DnrI-RedD_regulator"/>
</dbReference>
<dbReference type="Pfam" id="PF03704">
    <property type="entry name" value="BTAD"/>
    <property type="match status" value="1"/>
</dbReference>
<comment type="similarity">
    <text evidence="1">Belongs to the AfsR/DnrI/RedD regulatory family.</text>
</comment>